<dbReference type="PANTHER" id="PTHR11630">
    <property type="entry name" value="DNA REPLICATION LICENSING FACTOR MCM FAMILY MEMBER"/>
    <property type="match status" value="1"/>
</dbReference>
<evidence type="ECO:0000256" key="1">
    <source>
        <dbReference type="ARBA" id="ARBA00022741"/>
    </source>
</evidence>
<dbReference type="Gene3D" id="3.40.50.300">
    <property type="entry name" value="P-loop containing nucleotide triphosphate hydrolases"/>
    <property type="match status" value="1"/>
</dbReference>
<feature type="compositionally biased region" description="Basic residues" evidence="3">
    <location>
        <begin position="75"/>
        <end position="86"/>
    </location>
</feature>
<accession>A0AAV0ADD1</accession>
<dbReference type="Pfam" id="PF00493">
    <property type="entry name" value="MCM"/>
    <property type="match status" value="1"/>
</dbReference>
<evidence type="ECO:0000313" key="5">
    <source>
        <dbReference type="EMBL" id="CAH7666011.1"/>
    </source>
</evidence>
<proteinExistence type="predicted"/>
<dbReference type="AlphaFoldDB" id="A0AAV0ADD1"/>
<dbReference type="GO" id="GO:0005634">
    <property type="term" value="C:nucleus"/>
    <property type="evidence" value="ECO:0007669"/>
    <property type="project" value="TreeGrafter"/>
</dbReference>
<keyword evidence="2" id="KW-0067">ATP-binding</keyword>
<gene>
    <name evidence="5" type="ORF">PPACK8108_LOCUS319</name>
</gene>
<evidence type="ECO:0000313" key="6">
    <source>
        <dbReference type="Proteomes" id="UP001153365"/>
    </source>
</evidence>
<evidence type="ECO:0000259" key="4">
    <source>
        <dbReference type="PROSITE" id="PS50051"/>
    </source>
</evidence>
<dbReference type="GO" id="GO:0005524">
    <property type="term" value="F:ATP binding"/>
    <property type="evidence" value="ECO:0007669"/>
    <property type="project" value="UniProtKB-KW"/>
</dbReference>
<dbReference type="Proteomes" id="UP001153365">
    <property type="component" value="Unassembled WGS sequence"/>
</dbReference>
<feature type="domain" description="MCM C-terminal AAA(+) ATPase" evidence="4">
    <location>
        <begin position="1"/>
        <end position="41"/>
    </location>
</feature>
<organism evidence="5 6">
    <name type="scientific">Phakopsora pachyrhizi</name>
    <name type="common">Asian soybean rust disease fungus</name>
    <dbReference type="NCBI Taxonomy" id="170000"/>
    <lineage>
        <taxon>Eukaryota</taxon>
        <taxon>Fungi</taxon>
        <taxon>Dikarya</taxon>
        <taxon>Basidiomycota</taxon>
        <taxon>Pucciniomycotina</taxon>
        <taxon>Pucciniomycetes</taxon>
        <taxon>Pucciniales</taxon>
        <taxon>Phakopsoraceae</taxon>
        <taxon>Phakopsora</taxon>
    </lineage>
</organism>
<reference evidence="5" key="1">
    <citation type="submission" date="2022-06" db="EMBL/GenBank/DDBJ databases">
        <authorList>
            <consortium name="SYNGENTA / RWTH Aachen University"/>
        </authorList>
    </citation>
    <scope>NUCLEOTIDE SEQUENCE</scope>
</reference>
<comment type="caution">
    <text evidence="5">The sequence shown here is derived from an EMBL/GenBank/DDBJ whole genome shotgun (WGS) entry which is preliminary data.</text>
</comment>
<dbReference type="InterPro" id="IPR031327">
    <property type="entry name" value="MCM"/>
</dbReference>
<dbReference type="PROSITE" id="PS50051">
    <property type="entry name" value="MCM_2"/>
    <property type="match status" value="1"/>
</dbReference>
<evidence type="ECO:0000256" key="2">
    <source>
        <dbReference type="ARBA" id="ARBA00022840"/>
    </source>
</evidence>
<dbReference type="GO" id="GO:0000727">
    <property type="term" value="P:double-strand break repair via break-induced replication"/>
    <property type="evidence" value="ECO:0007669"/>
    <property type="project" value="TreeGrafter"/>
</dbReference>
<evidence type="ECO:0000256" key="3">
    <source>
        <dbReference type="SAM" id="MobiDB-lite"/>
    </source>
</evidence>
<feature type="region of interest" description="Disordered" evidence="3">
    <location>
        <begin position="75"/>
        <end position="125"/>
    </location>
</feature>
<dbReference type="InterPro" id="IPR027417">
    <property type="entry name" value="P-loop_NTPase"/>
</dbReference>
<dbReference type="EMBL" id="CALTRL010000028">
    <property type="protein sequence ID" value="CAH7666011.1"/>
    <property type="molecule type" value="Genomic_DNA"/>
</dbReference>
<dbReference type="GO" id="GO:1902975">
    <property type="term" value="P:mitotic DNA replication initiation"/>
    <property type="evidence" value="ECO:0007669"/>
    <property type="project" value="TreeGrafter"/>
</dbReference>
<dbReference type="GO" id="GO:0003697">
    <property type="term" value="F:single-stranded DNA binding"/>
    <property type="evidence" value="ECO:0007669"/>
    <property type="project" value="TreeGrafter"/>
</dbReference>
<dbReference type="InterPro" id="IPR001208">
    <property type="entry name" value="MCM_dom"/>
</dbReference>
<dbReference type="GO" id="GO:0017116">
    <property type="term" value="F:single-stranded DNA helicase activity"/>
    <property type="evidence" value="ECO:0007669"/>
    <property type="project" value="TreeGrafter"/>
</dbReference>
<protein>
    <recommendedName>
        <fullName evidence="4">MCM C-terminal AAA(+) ATPase domain-containing protein</fullName>
    </recommendedName>
</protein>
<sequence>MSDIDQVAIHEVMEQHTVTIAKAGIHTSLNAQCSYNVHKDPHPKIPLPDSLLVADAHGAEAILRFALFKEVLKTKKSGAKWRKKNNPKSSMVGDSTSEEEDGESNKSEVDGEGDSDQELNKNGLNNILKTCLPKNEYN</sequence>
<dbReference type="GO" id="GO:0006271">
    <property type="term" value="P:DNA strand elongation involved in DNA replication"/>
    <property type="evidence" value="ECO:0007669"/>
    <property type="project" value="TreeGrafter"/>
</dbReference>
<dbReference type="GO" id="GO:0042555">
    <property type="term" value="C:MCM complex"/>
    <property type="evidence" value="ECO:0007669"/>
    <property type="project" value="TreeGrafter"/>
</dbReference>
<keyword evidence="6" id="KW-1185">Reference proteome</keyword>
<keyword evidence="1" id="KW-0547">Nucleotide-binding</keyword>
<dbReference type="PANTHER" id="PTHR11630:SF46">
    <property type="entry name" value="DNA REPLICATION LICENSING FACTOR MCM3-RELATED"/>
    <property type="match status" value="1"/>
</dbReference>
<name>A0AAV0ADD1_PHAPC</name>